<reference evidence="7 8" key="1">
    <citation type="submission" date="2021-03" db="EMBL/GenBank/DDBJ databases">
        <title>Sequencing the genomes of 1000 actinobacteria strains.</title>
        <authorList>
            <person name="Klenk H.-P."/>
        </authorList>
    </citation>
    <scope>NUCLEOTIDE SEQUENCE [LARGE SCALE GENOMIC DNA]</scope>
    <source>
        <strain evidence="7 8">DSM 46670</strain>
    </source>
</reference>
<dbReference type="Gene3D" id="3.40.50.2300">
    <property type="match status" value="2"/>
</dbReference>
<evidence type="ECO:0000313" key="8">
    <source>
        <dbReference type="Proteomes" id="UP001519332"/>
    </source>
</evidence>
<evidence type="ECO:0000256" key="5">
    <source>
        <dbReference type="SAM" id="SignalP"/>
    </source>
</evidence>
<evidence type="ECO:0000259" key="6">
    <source>
        <dbReference type="Pfam" id="PF13458"/>
    </source>
</evidence>
<dbReference type="EMBL" id="JAGINW010000001">
    <property type="protein sequence ID" value="MBP2326068.1"/>
    <property type="molecule type" value="Genomic_DNA"/>
</dbReference>
<keyword evidence="8" id="KW-1185">Reference proteome</keyword>
<comment type="similarity">
    <text evidence="1">Belongs to the leucine-binding protein family.</text>
</comment>
<organism evidence="7 8">
    <name type="scientific">Kibdelosporangium banguiense</name>
    <dbReference type="NCBI Taxonomy" id="1365924"/>
    <lineage>
        <taxon>Bacteria</taxon>
        <taxon>Bacillati</taxon>
        <taxon>Actinomycetota</taxon>
        <taxon>Actinomycetes</taxon>
        <taxon>Pseudonocardiales</taxon>
        <taxon>Pseudonocardiaceae</taxon>
        <taxon>Kibdelosporangium</taxon>
    </lineage>
</organism>
<dbReference type="InterPro" id="IPR028082">
    <property type="entry name" value="Peripla_BP_I"/>
</dbReference>
<feature type="chain" id="PRO_5047329996" evidence="5">
    <location>
        <begin position="24"/>
        <end position="393"/>
    </location>
</feature>
<feature type="signal peptide" evidence="5">
    <location>
        <begin position="1"/>
        <end position="23"/>
    </location>
</feature>
<gene>
    <name evidence="7" type="ORF">JOF56_006453</name>
</gene>
<evidence type="ECO:0000256" key="4">
    <source>
        <dbReference type="ARBA" id="ARBA00022970"/>
    </source>
</evidence>
<name>A0ABS4TNT9_9PSEU</name>
<evidence type="ECO:0000256" key="3">
    <source>
        <dbReference type="ARBA" id="ARBA00022729"/>
    </source>
</evidence>
<sequence length="393" mass="41843">MRLKVLRVLSLLGVLVLTPAACADPGASGPRDTIKLGAWIPLSGPGAAAGVPQKVGGEVYFKMLNDKGGINGHKVEWIAKDNAYDTQQTIQAARELIGQDKVVAIVNANGTAQTEASFPFVLNQSKIPILNTYGGAVNWYTPPRPLLYGVQTLYEDQATALAAWAVQNGAKKLLVVHSDPAAFVNVAKQVGPAASKTDPAATADLLAVKFQSTDYSPIVSQVRERKPDAVITILTAPEAAAYLKEAKLQGLAVPAYGYAPDAQAATLTLAGDAAEGYNAVSWFKVPTDPTPEMQEYRDAMKKYAPDQPVDFSTLIGFAFAKAFAEIVKTIDGPITSESIVQAYRNTKGVETGIMPQLTFSDQQHLGATQVQRVTVRNGQWTSVGGFFTPPPRG</sequence>
<dbReference type="InterPro" id="IPR028081">
    <property type="entry name" value="Leu-bd"/>
</dbReference>
<proteinExistence type="inferred from homology"/>
<keyword evidence="4" id="KW-0029">Amino-acid transport</keyword>
<dbReference type="InterPro" id="IPR000709">
    <property type="entry name" value="Leu_Ile_Val-bd"/>
</dbReference>
<dbReference type="Pfam" id="PF13458">
    <property type="entry name" value="Peripla_BP_6"/>
    <property type="match status" value="1"/>
</dbReference>
<evidence type="ECO:0000256" key="1">
    <source>
        <dbReference type="ARBA" id="ARBA00010062"/>
    </source>
</evidence>
<evidence type="ECO:0000256" key="2">
    <source>
        <dbReference type="ARBA" id="ARBA00022448"/>
    </source>
</evidence>
<evidence type="ECO:0000313" key="7">
    <source>
        <dbReference type="EMBL" id="MBP2326068.1"/>
    </source>
</evidence>
<dbReference type="Proteomes" id="UP001519332">
    <property type="component" value="Unassembled WGS sequence"/>
</dbReference>
<dbReference type="RefSeq" id="WP_209643179.1">
    <property type="nucleotide sequence ID" value="NZ_JAGINW010000001.1"/>
</dbReference>
<feature type="domain" description="Leucine-binding protein" evidence="6">
    <location>
        <begin position="33"/>
        <end position="377"/>
    </location>
</feature>
<dbReference type="PANTHER" id="PTHR47235">
    <property type="entry name" value="BLR6548 PROTEIN"/>
    <property type="match status" value="1"/>
</dbReference>
<accession>A0ABS4TNT9</accession>
<protein>
    <submittedName>
        <fullName evidence="7">ABC-type branched-subunit amino acid transport system substrate-binding protein</fullName>
    </submittedName>
</protein>
<keyword evidence="2" id="KW-0813">Transport</keyword>
<dbReference type="PRINTS" id="PR00337">
    <property type="entry name" value="LEUILEVALBP"/>
</dbReference>
<dbReference type="PANTHER" id="PTHR47235:SF1">
    <property type="entry name" value="BLR6548 PROTEIN"/>
    <property type="match status" value="1"/>
</dbReference>
<dbReference type="SUPFAM" id="SSF53822">
    <property type="entry name" value="Periplasmic binding protein-like I"/>
    <property type="match status" value="1"/>
</dbReference>
<keyword evidence="3 5" id="KW-0732">Signal</keyword>
<dbReference type="CDD" id="cd06343">
    <property type="entry name" value="PBP1_ABC_ligand_binding-like"/>
    <property type="match status" value="1"/>
</dbReference>
<comment type="caution">
    <text evidence="7">The sequence shown here is derived from an EMBL/GenBank/DDBJ whole genome shotgun (WGS) entry which is preliminary data.</text>
</comment>